<dbReference type="SUPFAM" id="SSF48403">
    <property type="entry name" value="Ankyrin repeat"/>
    <property type="match status" value="1"/>
</dbReference>
<dbReference type="PANTHER" id="PTHR24173:SF74">
    <property type="entry name" value="ANKYRIN REPEAT DOMAIN-CONTAINING PROTEIN 16"/>
    <property type="match status" value="1"/>
</dbReference>
<protein>
    <submittedName>
        <fullName evidence="4">Ankyrin repeat protein</fullName>
    </submittedName>
</protein>
<dbReference type="Proteomes" id="UP000295620">
    <property type="component" value="Unassembled WGS sequence"/>
</dbReference>
<keyword evidence="1" id="KW-0677">Repeat</keyword>
<evidence type="ECO:0000256" key="1">
    <source>
        <dbReference type="ARBA" id="ARBA00022737"/>
    </source>
</evidence>
<dbReference type="InterPro" id="IPR036770">
    <property type="entry name" value="Ankyrin_rpt-contain_sf"/>
</dbReference>
<keyword evidence="2 3" id="KW-0040">ANK repeat</keyword>
<evidence type="ECO:0000256" key="3">
    <source>
        <dbReference type="PROSITE-ProRule" id="PRU00023"/>
    </source>
</evidence>
<organism evidence="4 5">
    <name type="scientific">Pedobacter metabolipauper</name>
    <dbReference type="NCBI Taxonomy" id="425513"/>
    <lineage>
        <taxon>Bacteria</taxon>
        <taxon>Pseudomonadati</taxon>
        <taxon>Bacteroidota</taxon>
        <taxon>Sphingobacteriia</taxon>
        <taxon>Sphingobacteriales</taxon>
        <taxon>Sphingobacteriaceae</taxon>
        <taxon>Pedobacter</taxon>
    </lineage>
</organism>
<keyword evidence="5" id="KW-1185">Reference proteome</keyword>
<dbReference type="AlphaFoldDB" id="A0A4R6STS3"/>
<sequence length="216" mass="23528">MNSQQLENLIAENNTQEIIDLLNSNPQLARAATSHGTSPLLLACYYKKPEIAQIIAKFIDDITLFEACALGSSEIVQQQILKDPESIHTFSNDGFTPLGLAAYFGHEHIVELLIANGGEVNNPTNNGFNVFPIHSAVAARNFNITKMLIDAGAEVNVKQQAGFTPLHGAAQYGDIEIIILLLEHNANLHERMEGGKLPADIAREKGFLEIAEILST</sequence>
<gene>
    <name evidence="4" type="ORF">ATK78_2844</name>
</gene>
<accession>A0A4R6STS3</accession>
<dbReference type="PRINTS" id="PR01415">
    <property type="entry name" value="ANKYRIN"/>
</dbReference>
<dbReference type="EMBL" id="SNYC01000005">
    <property type="protein sequence ID" value="TDQ08333.1"/>
    <property type="molecule type" value="Genomic_DNA"/>
</dbReference>
<dbReference type="PROSITE" id="PS50088">
    <property type="entry name" value="ANK_REPEAT"/>
    <property type="match status" value="3"/>
</dbReference>
<comment type="caution">
    <text evidence="4">The sequence shown here is derived from an EMBL/GenBank/DDBJ whole genome shotgun (WGS) entry which is preliminary data.</text>
</comment>
<dbReference type="Pfam" id="PF12796">
    <property type="entry name" value="Ank_2"/>
    <property type="match status" value="1"/>
</dbReference>
<evidence type="ECO:0000256" key="2">
    <source>
        <dbReference type="ARBA" id="ARBA00023043"/>
    </source>
</evidence>
<proteinExistence type="predicted"/>
<dbReference type="RefSeq" id="WP_133576716.1">
    <property type="nucleotide sequence ID" value="NZ_SNYC01000005.1"/>
</dbReference>
<dbReference type="PROSITE" id="PS50297">
    <property type="entry name" value="ANK_REP_REGION"/>
    <property type="match status" value="3"/>
</dbReference>
<evidence type="ECO:0000313" key="5">
    <source>
        <dbReference type="Proteomes" id="UP000295620"/>
    </source>
</evidence>
<feature type="repeat" description="ANK" evidence="3">
    <location>
        <begin position="93"/>
        <end position="125"/>
    </location>
</feature>
<reference evidence="4 5" key="1">
    <citation type="submission" date="2019-03" db="EMBL/GenBank/DDBJ databases">
        <title>Genomic Encyclopedia of Archaeal and Bacterial Type Strains, Phase II (KMG-II): from individual species to whole genera.</title>
        <authorList>
            <person name="Goeker M."/>
        </authorList>
    </citation>
    <scope>NUCLEOTIDE SEQUENCE [LARGE SCALE GENOMIC DNA]</scope>
    <source>
        <strain evidence="4 5">DSM 19035</strain>
    </source>
</reference>
<dbReference type="InterPro" id="IPR002110">
    <property type="entry name" value="Ankyrin_rpt"/>
</dbReference>
<dbReference type="OrthoDB" id="5657095at2"/>
<evidence type="ECO:0000313" key="4">
    <source>
        <dbReference type="EMBL" id="TDQ08333.1"/>
    </source>
</evidence>
<feature type="repeat" description="ANK" evidence="3">
    <location>
        <begin position="161"/>
        <end position="193"/>
    </location>
</feature>
<name>A0A4R6STS3_9SPHI</name>
<dbReference type="SMART" id="SM00248">
    <property type="entry name" value="ANK"/>
    <property type="match status" value="4"/>
</dbReference>
<dbReference type="PANTHER" id="PTHR24173">
    <property type="entry name" value="ANKYRIN REPEAT CONTAINING"/>
    <property type="match status" value="1"/>
</dbReference>
<feature type="repeat" description="ANK" evidence="3">
    <location>
        <begin position="128"/>
        <end position="160"/>
    </location>
</feature>
<dbReference type="Gene3D" id="1.25.40.20">
    <property type="entry name" value="Ankyrin repeat-containing domain"/>
    <property type="match status" value="1"/>
</dbReference>
<dbReference type="Pfam" id="PF00023">
    <property type="entry name" value="Ank"/>
    <property type="match status" value="1"/>
</dbReference>